<name>A0A3N4JFN9_9PEZI</name>
<keyword evidence="1" id="KW-0472">Membrane</keyword>
<dbReference type="AlphaFoldDB" id="A0A3N4JFN9"/>
<feature type="transmembrane region" description="Helical" evidence="1">
    <location>
        <begin position="119"/>
        <end position="139"/>
    </location>
</feature>
<organism evidence="2 3">
    <name type="scientific">Choiromyces venosus 120613-1</name>
    <dbReference type="NCBI Taxonomy" id="1336337"/>
    <lineage>
        <taxon>Eukaryota</taxon>
        <taxon>Fungi</taxon>
        <taxon>Dikarya</taxon>
        <taxon>Ascomycota</taxon>
        <taxon>Pezizomycotina</taxon>
        <taxon>Pezizomycetes</taxon>
        <taxon>Pezizales</taxon>
        <taxon>Tuberaceae</taxon>
        <taxon>Choiromyces</taxon>
    </lineage>
</organism>
<keyword evidence="3" id="KW-1185">Reference proteome</keyword>
<keyword evidence="1" id="KW-1133">Transmembrane helix</keyword>
<accession>A0A3N4JFN9</accession>
<evidence type="ECO:0000313" key="2">
    <source>
        <dbReference type="EMBL" id="RPA97075.1"/>
    </source>
</evidence>
<evidence type="ECO:0000313" key="3">
    <source>
        <dbReference type="Proteomes" id="UP000276215"/>
    </source>
</evidence>
<evidence type="ECO:0000256" key="1">
    <source>
        <dbReference type="SAM" id="Phobius"/>
    </source>
</evidence>
<dbReference type="Proteomes" id="UP000276215">
    <property type="component" value="Unassembled WGS sequence"/>
</dbReference>
<keyword evidence="1" id="KW-0812">Transmembrane</keyword>
<reference evidence="2 3" key="1">
    <citation type="journal article" date="2018" name="Nat. Ecol. Evol.">
        <title>Pezizomycetes genomes reveal the molecular basis of ectomycorrhizal truffle lifestyle.</title>
        <authorList>
            <person name="Murat C."/>
            <person name="Payen T."/>
            <person name="Noel B."/>
            <person name="Kuo A."/>
            <person name="Morin E."/>
            <person name="Chen J."/>
            <person name="Kohler A."/>
            <person name="Krizsan K."/>
            <person name="Balestrini R."/>
            <person name="Da Silva C."/>
            <person name="Montanini B."/>
            <person name="Hainaut M."/>
            <person name="Levati E."/>
            <person name="Barry K.W."/>
            <person name="Belfiori B."/>
            <person name="Cichocki N."/>
            <person name="Clum A."/>
            <person name="Dockter R.B."/>
            <person name="Fauchery L."/>
            <person name="Guy J."/>
            <person name="Iotti M."/>
            <person name="Le Tacon F."/>
            <person name="Lindquist E.A."/>
            <person name="Lipzen A."/>
            <person name="Malagnac F."/>
            <person name="Mello A."/>
            <person name="Molinier V."/>
            <person name="Miyauchi S."/>
            <person name="Poulain J."/>
            <person name="Riccioni C."/>
            <person name="Rubini A."/>
            <person name="Sitrit Y."/>
            <person name="Splivallo R."/>
            <person name="Traeger S."/>
            <person name="Wang M."/>
            <person name="Zifcakova L."/>
            <person name="Wipf D."/>
            <person name="Zambonelli A."/>
            <person name="Paolocci F."/>
            <person name="Nowrousian M."/>
            <person name="Ottonello S."/>
            <person name="Baldrian P."/>
            <person name="Spatafora J.W."/>
            <person name="Henrissat B."/>
            <person name="Nagy L.G."/>
            <person name="Aury J.M."/>
            <person name="Wincker P."/>
            <person name="Grigoriev I.V."/>
            <person name="Bonfante P."/>
            <person name="Martin F.M."/>
        </authorList>
    </citation>
    <scope>NUCLEOTIDE SEQUENCE [LARGE SCALE GENOMIC DNA]</scope>
    <source>
        <strain evidence="2 3">120613-1</strain>
    </source>
</reference>
<proteinExistence type="predicted"/>
<dbReference type="EMBL" id="ML120408">
    <property type="protein sequence ID" value="RPA97075.1"/>
    <property type="molecule type" value="Genomic_DNA"/>
</dbReference>
<sequence>MVSGGQSIYIIWMNLELELDAELRRLLLFQLKSRSYILQVLRIISLLQLLKLSMLIEVLQYLQLLSVLEKGLWRIELMNTSMELKLLWSLQLAIQMRLLNLLDLTTLSSMLVQDQINTGVYFFLMVILPTVRITLLSNVMRTILFPLNFPHI</sequence>
<protein>
    <submittedName>
        <fullName evidence="2">Uncharacterized protein</fullName>
    </submittedName>
</protein>
<gene>
    <name evidence="2" type="ORF">L873DRAFT_1921196</name>
</gene>